<evidence type="ECO:0000256" key="1">
    <source>
        <dbReference type="ARBA" id="ARBA00022741"/>
    </source>
</evidence>
<dbReference type="InterPro" id="IPR000792">
    <property type="entry name" value="Tscrpt_reg_LuxR_C"/>
</dbReference>
<dbReference type="SUPFAM" id="SSF46894">
    <property type="entry name" value="C-terminal effector domain of the bipartite response regulators"/>
    <property type="match status" value="1"/>
</dbReference>
<dbReference type="Gene3D" id="1.10.10.10">
    <property type="entry name" value="Winged helix-like DNA-binding domain superfamily/Winged helix DNA-binding domain"/>
    <property type="match status" value="1"/>
</dbReference>
<organism evidence="4 5">
    <name type="scientific">Actinopolyspora mzabensis</name>
    <dbReference type="NCBI Taxonomy" id="995066"/>
    <lineage>
        <taxon>Bacteria</taxon>
        <taxon>Bacillati</taxon>
        <taxon>Actinomycetota</taxon>
        <taxon>Actinomycetes</taxon>
        <taxon>Actinopolysporales</taxon>
        <taxon>Actinopolysporaceae</taxon>
        <taxon>Actinopolyspora</taxon>
    </lineage>
</organism>
<keyword evidence="1" id="KW-0547">Nucleotide-binding</keyword>
<protein>
    <submittedName>
        <fullName evidence="4">Regulatory protein, luxR family</fullName>
    </submittedName>
</protein>
<evidence type="ECO:0000256" key="2">
    <source>
        <dbReference type="ARBA" id="ARBA00022840"/>
    </source>
</evidence>
<proteinExistence type="predicted"/>
<dbReference type="PRINTS" id="PR00038">
    <property type="entry name" value="HTHLUXR"/>
</dbReference>
<dbReference type="GO" id="GO:0004016">
    <property type="term" value="F:adenylate cyclase activity"/>
    <property type="evidence" value="ECO:0007669"/>
    <property type="project" value="TreeGrafter"/>
</dbReference>
<dbReference type="GO" id="GO:0003677">
    <property type="term" value="F:DNA binding"/>
    <property type="evidence" value="ECO:0007669"/>
    <property type="project" value="InterPro"/>
</dbReference>
<sequence length="960" mass="104564">MLGSTRPSEPFAVTNRVPPVLVGRAEELETVTELVLSPPAVLLLEGEAGVGKTRLIRESLERPEIGRTILNGACQPLQDPFPYGPVIDALRTLDPLPEPEHLNPVTGALRSLLPELGEFLPPPPDPLGDTAAERHQLFRGVHALLDASTPAILVVEDLHWADEGTRELLRFLITDPPGELALVLSYRREELAGGVPLGRAYRHPRRARSAVMTLRPLSIEQVGTLAAHLLGTESVEAGFARELHERTAGLPLVVTETLPTLRAQRERRPYSAGELKTLEQLDVPVLLREAMTERLGALPEPVTRLVQAAAVLGTPAEAELLGRLAGVPDAAHRIVRALRANVLYEDENLRYGFRHCLARQAVHDTLTGPERRELHEHALRVLSEQERPPLIRLAEHSLACGRVADWLHYGTAAAERAIERGEIATATELLCSLLDEPSLSTGDVDRLAVRFGRAALDGLGEHPVPAALRRVLSDQRLTETARGEARLSLGLLLLRQSDRSGTARGELELAVTELRKLPERAAVGMAALAQAHVGTTPYERCAEWTDLAEAVLDETGSAAVRSELLASVLPSRMFGGDCPETWRHFERLPTATGAGPERPHLARLHGNVADAYTWLGEYSAAREHLAEARGLARAAGGDPYLDSTLRSTELRLRRMTGAWEELTENARRLLRDHGRLRPVAVELALVLGMDAVTRGDWKTAERWLSATGVDTPEDSCTPVVIAAGATRVRMRLLRGDSGGAVNAADHAVRVVRRKGIWIWANELLPNAVAAYTRVDRGAEAEQLIEEFAAATANRRSPLAVPATAAARATRCEGAGQFAGAAEWWETARAGYAALPQPYSAALARQRVVAHQLHSGDDSAATRMSEVLDSFERLGATRDAARCRQLLRENGVPPPASRRGRRGYGAELSPRERDVARLVGLGNTNREIASLLFLSPRTVEQHVAKVIRKLGVTSRTEVRTD</sequence>
<dbReference type="GO" id="GO:0005524">
    <property type="term" value="F:ATP binding"/>
    <property type="evidence" value="ECO:0007669"/>
    <property type="project" value="UniProtKB-KW"/>
</dbReference>
<dbReference type="RefSeq" id="WP_092628837.1">
    <property type="nucleotide sequence ID" value="NZ_FNFM01000008.1"/>
</dbReference>
<dbReference type="Proteomes" id="UP000199213">
    <property type="component" value="Unassembled WGS sequence"/>
</dbReference>
<keyword evidence="5" id="KW-1185">Reference proteome</keyword>
<dbReference type="GO" id="GO:0006355">
    <property type="term" value="P:regulation of DNA-templated transcription"/>
    <property type="evidence" value="ECO:0007669"/>
    <property type="project" value="InterPro"/>
</dbReference>
<dbReference type="PANTHER" id="PTHR16305:SF35">
    <property type="entry name" value="TRANSCRIPTIONAL ACTIVATOR DOMAIN"/>
    <property type="match status" value="1"/>
</dbReference>
<dbReference type="InterPro" id="IPR027417">
    <property type="entry name" value="P-loop_NTPase"/>
</dbReference>
<dbReference type="InterPro" id="IPR016032">
    <property type="entry name" value="Sig_transdc_resp-reg_C-effctor"/>
</dbReference>
<dbReference type="PANTHER" id="PTHR16305">
    <property type="entry name" value="TESTICULAR SOLUBLE ADENYLYL CYCLASE"/>
    <property type="match status" value="1"/>
</dbReference>
<name>A0A1G9C0B8_ACTMZ</name>
<dbReference type="EMBL" id="FNFM01000008">
    <property type="protein sequence ID" value="SDK44635.1"/>
    <property type="molecule type" value="Genomic_DNA"/>
</dbReference>
<dbReference type="Pfam" id="PF13191">
    <property type="entry name" value="AAA_16"/>
    <property type="match status" value="1"/>
</dbReference>
<dbReference type="InterPro" id="IPR036388">
    <property type="entry name" value="WH-like_DNA-bd_sf"/>
</dbReference>
<evidence type="ECO:0000313" key="5">
    <source>
        <dbReference type="Proteomes" id="UP000199213"/>
    </source>
</evidence>
<dbReference type="CDD" id="cd06170">
    <property type="entry name" value="LuxR_C_like"/>
    <property type="match status" value="1"/>
</dbReference>
<dbReference type="OrthoDB" id="3795727at2"/>
<dbReference type="SUPFAM" id="SSF52540">
    <property type="entry name" value="P-loop containing nucleoside triphosphate hydrolases"/>
    <property type="match status" value="1"/>
</dbReference>
<dbReference type="GO" id="GO:0005737">
    <property type="term" value="C:cytoplasm"/>
    <property type="evidence" value="ECO:0007669"/>
    <property type="project" value="TreeGrafter"/>
</dbReference>
<accession>A0A1G9C0B8</accession>
<dbReference type="InterPro" id="IPR041664">
    <property type="entry name" value="AAA_16"/>
</dbReference>
<dbReference type="Pfam" id="PF00196">
    <property type="entry name" value="GerE"/>
    <property type="match status" value="1"/>
</dbReference>
<dbReference type="AlphaFoldDB" id="A0A1G9C0B8"/>
<feature type="domain" description="HTH luxR-type" evidence="3">
    <location>
        <begin position="900"/>
        <end position="960"/>
    </location>
</feature>
<evidence type="ECO:0000259" key="3">
    <source>
        <dbReference type="PROSITE" id="PS50043"/>
    </source>
</evidence>
<reference evidence="5" key="1">
    <citation type="submission" date="2016-10" db="EMBL/GenBank/DDBJ databases">
        <authorList>
            <person name="Varghese N."/>
            <person name="Submissions S."/>
        </authorList>
    </citation>
    <scope>NUCLEOTIDE SEQUENCE [LARGE SCALE GENOMIC DNA]</scope>
    <source>
        <strain evidence="5">DSM 45460</strain>
    </source>
</reference>
<gene>
    <name evidence="4" type="ORF">SAMN04487820_10816</name>
</gene>
<dbReference type="SMART" id="SM00421">
    <property type="entry name" value="HTH_LUXR"/>
    <property type="match status" value="1"/>
</dbReference>
<keyword evidence="2" id="KW-0067">ATP-binding</keyword>
<evidence type="ECO:0000313" key="4">
    <source>
        <dbReference type="EMBL" id="SDK44635.1"/>
    </source>
</evidence>
<dbReference type="PROSITE" id="PS50043">
    <property type="entry name" value="HTH_LUXR_2"/>
    <property type="match status" value="1"/>
</dbReference>